<protein>
    <submittedName>
        <fullName evidence="2">Uncharacterized protein</fullName>
    </submittedName>
</protein>
<evidence type="ECO:0000313" key="3">
    <source>
        <dbReference type="Proteomes" id="UP000544095"/>
    </source>
</evidence>
<dbReference type="AlphaFoldDB" id="A0A8H5KST8"/>
<dbReference type="Proteomes" id="UP000544095">
    <property type="component" value="Unassembled WGS sequence"/>
</dbReference>
<gene>
    <name evidence="2" type="ORF">FPANT_10227</name>
</gene>
<evidence type="ECO:0000313" key="2">
    <source>
        <dbReference type="EMBL" id="KAF5577861.1"/>
    </source>
</evidence>
<comment type="caution">
    <text evidence="2">The sequence shown here is derived from an EMBL/GenBank/DDBJ whole genome shotgun (WGS) entry which is preliminary data.</text>
</comment>
<evidence type="ECO:0000256" key="1">
    <source>
        <dbReference type="SAM" id="MobiDB-lite"/>
    </source>
</evidence>
<dbReference type="EMBL" id="JAAOAR010000572">
    <property type="protein sequence ID" value="KAF5577861.1"/>
    <property type="molecule type" value="Genomic_DNA"/>
</dbReference>
<proteinExistence type="predicted"/>
<keyword evidence="3" id="KW-1185">Reference proteome</keyword>
<organism evidence="2 3">
    <name type="scientific">Fusarium pseudoanthophilum</name>
    <dbReference type="NCBI Taxonomy" id="48495"/>
    <lineage>
        <taxon>Eukaryota</taxon>
        <taxon>Fungi</taxon>
        <taxon>Dikarya</taxon>
        <taxon>Ascomycota</taxon>
        <taxon>Pezizomycotina</taxon>
        <taxon>Sordariomycetes</taxon>
        <taxon>Hypocreomycetidae</taxon>
        <taxon>Hypocreales</taxon>
        <taxon>Nectriaceae</taxon>
        <taxon>Fusarium</taxon>
        <taxon>Fusarium fujikuroi species complex</taxon>
    </lineage>
</organism>
<sequence>MSPLPPSEEERRGYFYGLPSSPLLVARSSTTAWSCDSYSGFPEEKKLEVATGHAIQQPWNEPNSPLQLGIMEALGDLHWIAIDILRVQYNSHVKLAGEKPASPVTMLISVAENSTTFNRGYKAVCSCKSILEDMGLGDVEVEMKEGKPVRSISTPLSPPEGSKGKQPLPLDDERLLPGPLAGAADYKYRFHFTEYIGTNIAALDSRIKEGTKGLYLRDTQDTTTTYALTCRHVVYKSEQLLDNSQVRQESLEITQPGQITFDEMQHSFRTEYEDLSTVVNTDCKRDLQNTFGEQQQKVNIRTLSKLQGYRPLFEDHPPDRKSTAFGYVEFSPPIRVSEGRLMDWALIKLLKDKHTTEPSQLENKLPATGLFREMLTSKGVHDTIGFQLKPEVTIGPDIMSLGDLEAETQAEGSSRGLIAMMHGGKSGFSIGCINGIRSVVREPIGGVLFESQEWCIVGLDGSAFSECGDSGSVIFDIHGRVMLLLTGGVRRDDPRNTMGFDTAYGTPVESVLKDIRSYGYKLDLAR</sequence>
<feature type="region of interest" description="Disordered" evidence="1">
    <location>
        <begin position="147"/>
        <end position="171"/>
    </location>
</feature>
<reference evidence="2 3" key="1">
    <citation type="submission" date="2020-05" db="EMBL/GenBank/DDBJ databases">
        <title>Identification and distribution of gene clusters putatively required for synthesis of sphingolipid metabolism inhibitors in phylogenetically diverse species of the filamentous fungus Fusarium.</title>
        <authorList>
            <person name="Kim H.-S."/>
            <person name="Busman M."/>
            <person name="Brown D.W."/>
            <person name="Divon H."/>
            <person name="Uhlig S."/>
            <person name="Proctor R.H."/>
        </authorList>
    </citation>
    <scope>NUCLEOTIDE SEQUENCE [LARGE SCALE GENOMIC DNA]</scope>
    <source>
        <strain evidence="2 3">NRRL 25211</strain>
    </source>
</reference>
<name>A0A8H5KST8_9HYPO</name>
<accession>A0A8H5KST8</accession>